<comment type="caution">
    <text evidence="1">The sequence shown here is derived from an EMBL/GenBank/DDBJ whole genome shotgun (WGS) entry which is preliminary data.</text>
</comment>
<protein>
    <submittedName>
        <fullName evidence="1">Uncharacterized protein</fullName>
    </submittedName>
</protein>
<sequence length="406" mass="44114">MDDKSTLTMNENDLKLLATACVSYEGKEKLYRSENNYFKSAEWSPDGTCIITNSADNHIRTFVVPPELLGDRDRPLQLQTYSAISSFEPVSAVVCYPHYNLQDTSTTLILSTASEHPLRLSSALTGARVASYPLISPTTEAYIKPQSLLFTSDGSRFLAGSDSLISVFDLSRPGEEPCSSLKTGPKNRKSAWPNPATSLRGLISALAVDGQYNVLAAGTLSRQIGLYDSAGQGDCIGVFSVAGIEADQSISGSGITQLLWSRCGRYLYIIERKSDGCLIYDIRNTGQLVSWTTGRKALTNQRMKVELAIDQMTQDENVWAGGTDGVVRCWLQPHLKEGPVEAASNFTVHDNAVNSVSMHRNAGVLATASGQRALMKLDCENEGAHLETGFGSDESLKLLQLPIRSD</sequence>
<dbReference type="Proteomes" id="UP001172386">
    <property type="component" value="Unassembled WGS sequence"/>
</dbReference>
<organism evidence="1 2">
    <name type="scientific">Neophaeococcomyces mojaviensis</name>
    <dbReference type="NCBI Taxonomy" id="3383035"/>
    <lineage>
        <taxon>Eukaryota</taxon>
        <taxon>Fungi</taxon>
        <taxon>Dikarya</taxon>
        <taxon>Ascomycota</taxon>
        <taxon>Pezizomycotina</taxon>
        <taxon>Eurotiomycetes</taxon>
        <taxon>Chaetothyriomycetidae</taxon>
        <taxon>Chaetothyriales</taxon>
        <taxon>Chaetothyriales incertae sedis</taxon>
        <taxon>Neophaeococcomyces</taxon>
    </lineage>
</organism>
<keyword evidence="2" id="KW-1185">Reference proteome</keyword>
<dbReference type="EMBL" id="JAPDRQ010000210">
    <property type="protein sequence ID" value="KAJ9652211.1"/>
    <property type="molecule type" value="Genomic_DNA"/>
</dbReference>
<reference evidence="1" key="1">
    <citation type="submission" date="2022-10" db="EMBL/GenBank/DDBJ databases">
        <title>Culturing micro-colonial fungi from biological soil crusts in the Mojave desert and describing Neophaeococcomyces mojavensis, and introducing the new genera and species Taxawa tesnikishii.</title>
        <authorList>
            <person name="Kurbessoian T."/>
            <person name="Stajich J.E."/>
        </authorList>
    </citation>
    <scope>NUCLEOTIDE SEQUENCE</scope>
    <source>
        <strain evidence="1">JES_112</strain>
    </source>
</reference>
<evidence type="ECO:0000313" key="1">
    <source>
        <dbReference type="EMBL" id="KAJ9652211.1"/>
    </source>
</evidence>
<accession>A0ACC2ZX60</accession>
<name>A0ACC2ZX60_9EURO</name>
<gene>
    <name evidence="1" type="ORF">H2198_008515</name>
</gene>
<proteinExistence type="predicted"/>
<evidence type="ECO:0000313" key="2">
    <source>
        <dbReference type="Proteomes" id="UP001172386"/>
    </source>
</evidence>